<sequence length="935" mass="104544">MGSPQAINTPTIQHYISPAPSRNPSCSHHASPAPTQVPGELNGWFAANEGPKNAKEYWKQAYGALRQPGLLKRKRNGDTENKQAKRHQGRTAEKPESPGPHQVDNESSSPDPTTGVGHADNASLHLTEQHQEMQQFLGVDVNLDDPQTRGDLHKIYNAAMSFGQSGCKLVGGKWQLGNFSTSLYHHQLIGVSWMLSREFHPAAPTGGILADEMGLGKTVQLLACMSQNMAGKNSKASKTLIIAPKRLITQWCDEINAHCSHKKMKRVYIYAAGAPLMKVQWKEAGIVITNYSQLQRQLPSPAELEYIEELKEKRDAKWRDNLRRYSKGLLFQTDWHRVVLDEAHAINNRASRTSRACRLLLRRYSWVLSGTPLTNDTDEFFPYLDFIRSKYSNFGGYHDAMGNIANPILEVPENRPTELITVEFSPTESDLYHRANVKLHQLREQARNRKAGGGFITIPNGELRKWYNYLRFFTSHPALVEPTYINQQALQPHAPEITGVEGSAAGQESHYFCRACCNALVEPLIGNCGHAFCKACVKKSQIGSKQDRHCLSCGKAPGPILSEAGKEYYRHTSDYFENLKRKFSYLALSTKDKRKKRFRKPGDDEFGLQPRLGQREKARKGRGKGGKTTKGRKGKGRRARKKKDDIERIRGNAGVFLRECDKRPWDPIPHSAKTRETMALVNKWQQEALDDKIIIFIQWIPMLSFLGRMLFQNGIKYVYFWGEMDSNDQEMSIRAFQQVPEIKVMLISVSCGAHGLNLTAANRAIVFDHWWHEGLERQAFARVHRIGQTKTVHTVKLVAAGSMDETILGMQARKRETIGLAVGDGPARGTHDEDGTIDQEMLDLTRLDDIDEESEGDGGSDDDSSSDTDGDADTDTDSADDLSGDEGEDKDDSDYEGASDTDAAVLGFGGPKTRSGTSGEAQDEESEDDTDLEDE</sequence>
<accession>A0ACB7P2X2</accession>
<evidence type="ECO:0000313" key="1">
    <source>
        <dbReference type="EMBL" id="KAH6627566.1"/>
    </source>
</evidence>
<organism evidence="1 2">
    <name type="scientific">Chaetomium tenue</name>
    <dbReference type="NCBI Taxonomy" id="1854479"/>
    <lineage>
        <taxon>Eukaryota</taxon>
        <taxon>Fungi</taxon>
        <taxon>Dikarya</taxon>
        <taxon>Ascomycota</taxon>
        <taxon>Pezizomycotina</taxon>
        <taxon>Sordariomycetes</taxon>
        <taxon>Sordariomycetidae</taxon>
        <taxon>Sordariales</taxon>
        <taxon>Chaetomiaceae</taxon>
        <taxon>Chaetomium</taxon>
    </lineage>
</organism>
<proteinExistence type="predicted"/>
<evidence type="ECO:0000313" key="2">
    <source>
        <dbReference type="Proteomes" id="UP000724584"/>
    </source>
</evidence>
<dbReference type="Proteomes" id="UP000724584">
    <property type="component" value="Unassembled WGS sequence"/>
</dbReference>
<keyword evidence="2" id="KW-1185">Reference proteome</keyword>
<comment type="caution">
    <text evidence="1">The sequence shown here is derived from an EMBL/GenBank/DDBJ whole genome shotgun (WGS) entry which is preliminary data.</text>
</comment>
<protein>
    <submittedName>
        <fullName evidence="1">SNF2 family N-terminal domain-containing protein</fullName>
    </submittedName>
</protein>
<dbReference type="EMBL" id="JAGIZQ010000005">
    <property type="protein sequence ID" value="KAH6627566.1"/>
    <property type="molecule type" value="Genomic_DNA"/>
</dbReference>
<name>A0ACB7P2X2_9PEZI</name>
<gene>
    <name evidence="1" type="ORF">F5144DRAFT_535268</name>
</gene>
<reference evidence="1 2" key="1">
    <citation type="journal article" date="2021" name="Nat. Commun.">
        <title>Genetic determinants of endophytism in the Arabidopsis root mycobiome.</title>
        <authorList>
            <person name="Mesny F."/>
            <person name="Miyauchi S."/>
            <person name="Thiergart T."/>
            <person name="Pickel B."/>
            <person name="Atanasova L."/>
            <person name="Karlsson M."/>
            <person name="Huettel B."/>
            <person name="Barry K.W."/>
            <person name="Haridas S."/>
            <person name="Chen C."/>
            <person name="Bauer D."/>
            <person name="Andreopoulos W."/>
            <person name="Pangilinan J."/>
            <person name="LaButti K."/>
            <person name="Riley R."/>
            <person name="Lipzen A."/>
            <person name="Clum A."/>
            <person name="Drula E."/>
            <person name="Henrissat B."/>
            <person name="Kohler A."/>
            <person name="Grigoriev I.V."/>
            <person name="Martin F.M."/>
            <person name="Hacquard S."/>
        </authorList>
    </citation>
    <scope>NUCLEOTIDE SEQUENCE [LARGE SCALE GENOMIC DNA]</scope>
    <source>
        <strain evidence="1 2">MPI-SDFR-AT-0079</strain>
    </source>
</reference>